<comment type="caution">
    <text evidence="1">The sequence shown here is derived from an EMBL/GenBank/DDBJ whole genome shotgun (WGS) entry which is preliminary data.</text>
</comment>
<organism evidence="1 2">
    <name type="scientific">Smallanthus sonchifolius</name>
    <dbReference type="NCBI Taxonomy" id="185202"/>
    <lineage>
        <taxon>Eukaryota</taxon>
        <taxon>Viridiplantae</taxon>
        <taxon>Streptophyta</taxon>
        <taxon>Embryophyta</taxon>
        <taxon>Tracheophyta</taxon>
        <taxon>Spermatophyta</taxon>
        <taxon>Magnoliopsida</taxon>
        <taxon>eudicotyledons</taxon>
        <taxon>Gunneridae</taxon>
        <taxon>Pentapetalae</taxon>
        <taxon>asterids</taxon>
        <taxon>campanulids</taxon>
        <taxon>Asterales</taxon>
        <taxon>Asteraceae</taxon>
        <taxon>Asteroideae</taxon>
        <taxon>Heliantheae alliance</taxon>
        <taxon>Millerieae</taxon>
        <taxon>Smallanthus</taxon>
    </lineage>
</organism>
<sequence>MLHGLSNSGKCRELIHVSEKAFRRLCNILKRDGGLRPTQRMSVEEHVARFLHITPQVEKVENIPLEYHHHFRIGSPWLLKASTSKVIMSKHEAIGNTGKKEQLKWIVKMDNASIQAMVTQQDKGKKIYRELESMELEPHEIPRALNYLAETKAARNNLLPLKQKKMTLQAEVRFLRRRRKFLLQNKSTSLQERVFMNTQPTRLRKSKKDKIHIEKQKTLHNLPSPELDLILGNSVHGVNQQSIQRAVANQRRGGEEELQDRYEPFESWSHGLTRNVKGGSGSGLGSSGQLGKRKISWQDPVALTV</sequence>
<accession>A0ACB9ICG5</accession>
<keyword evidence="2" id="KW-1185">Reference proteome</keyword>
<reference evidence="1 2" key="2">
    <citation type="journal article" date="2022" name="Mol. Ecol. Resour.">
        <title>The genomes of chicory, endive, great burdock and yacon provide insights into Asteraceae paleo-polyploidization history and plant inulin production.</title>
        <authorList>
            <person name="Fan W."/>
            <person name="Wang S."/>
            <person name="Wang H."/>
            <person name="Wang A."/>
            <person name="Jiang F."/>
            <person name="Liu H."/>
            <person name="Zhao H."/>
            <person name="Xu D."/>
            <person name="Zhang Y."/>
        </authorList>
    </citation>
    <scope>NUCLEOTIDE SEQUENCE [LARGE SCALE GENOMIC DNA]</scope>
    <source>
        <strain evidence="2">cv. Yunnan</strain>
        <tissue evidence="1">Leaves</tissue>
    </source>
</reference>
<dbReference type="Proteomes" id="UP001056120">
    <property type="component" value="Linkage Group LG09"/>
</dbReference>
<reference evidence="2" key="1">
    <citation type="journal article" date="2022" name="Mol. Ecol. Resour.">
        <title>The genomes of chicory, endive, great burdock and yacon provide insights into Asteraceae palaeo-polyploidization history and plant inulin production.</title>
        <authorList>
            <person name="Fan W."/>
            <person name="Wang S."/>
            <person name="Wang H."/>
            <person name="Wang A."/>
            <person name="Jiang F."/>
            <person name="Liu H."/>
            <person name="Zhao H."/>
            <person name="Xu D."/>
            <person name="Zhang Y."/>
        </authorList>
    </citation>
    <scope>NUCLEOTIDE SEQUENCE [LARGE SCALE GENOMIC DNA]</scope>
    <source>
        <strain evidence="2">cv. Yunnan</strain>
    </source>
</reference>
<protein>
    <submittedName>
        <fullName evidence="1">Uncharacterized protein</fullName>
    </submittedName>
</protein>
<name>A0ACB9ICG5_9ASTR</name>
<dbReference type="EMBL" id="CM042026">
    <property type="protein sequence ID" value="KAI3805461.1"/>
    <property type="molecule type" value="Genomic_DNA"/>
</dbReference>
<proteinExistence type="predicted"/>
<gene>
    <name evidence="1" type="ORF">L1987_27866</name>
</gene>
<evidence type="ECO:0000313" key="2">
    <source>
        <dbReference type="Proteomes" id="UP001056120"/>
    </source>
</evidence>
<evidence type="ECO:0000313" key="1">
    <source>
        <dbReference type="EMBL" id="KAI3805461.1"/>
    </source>
</evidence>